<organism evidence="1 2">
    <name type="scientific">Nocardioides agri</name>
    <dbReference type="NCBI Taxonomy" id="2682843"/>
    <lineage>
        <taxon>Bacteria</taxon>
        <taxon>Bacillati</taxon>
        <taxon>Actinomycetota</taxon>
        <taxon>Actinomycetes</taxon>
        <taxon>Propionibacteriales</taxon>
        <taxon>Nocardioidaceae</taxon>
        <taxon>Nocardioides</taxon>
    </lineage>
</organism>
<evidence type="ECO:0000313" key="2">
    <source>
        <dbReference type="Proteomes" id="UP000473525"/>
    </source>
</evidence>
<evidence type="ECO:0008006" key="3">
    <source>
        <dbReference type="Google" id="ProtNLM"/>
    </source>
</evidence>
<keyword evidence="2" id="KW-1185">Reference proteome</keyword>
<accession>A0A6L6XTS9</accession>
<dbReference type="AlphaFoldDB" id="A0A6L6XTS9"/>
<sequence>MHLPANLPLVSNPPTEAGRPTICKQRTVTVPGTVTPKVRQVLYWGSISWIRSFARRTHVEGAFGNMKNRNTENITRGWIQVDGIARHSLLLAVAASVYNMRIARKWNQETDSSSDPLMQEDPPFLGWREAAAGLEPVA</sequence>
<dbReference type="Proteomes" id="UP000473525">
    <property type="component" value="Unassembled WGS sequence"/>
</dbReference>
<comment type="caution">
    <text evidence="1">The sequence shown here is derived from an EMBL/GenBank/DDBJ whole genome shotgun (WGS) entry which is preliminary data.</text>
</comment>
<evidence type="ECO:0000313" key="1">
    <source>
        <dbReference type="EMBL" id="MVQ50182.1"/>
    </source>
</evidence>
<proteinExistence type="predicted"/>
<protein>
    <recommendedName>
        <fullName evidence="3">Transposase</fullName>
    </recommendedName>
</protein>
<dbReference type="RefSeq" id="WP_157343118.1">
    <property type="nucleotide sequence ID" value="NZ_WSEK01000004.1"/>
</dbReference>
<dbReference type="EMBL" id="WSEK01000004">
    <property type="protein sequence ID" value="MVQ50182.1"/>
    <property type="molecule type" value="Genomic_DNA"/>
</dbReference>
<gene>
    <name evidence="1" type="ORF">GON03_13415</name>
</gene>
<reference evidence="1 2" key="1">
    <citation type="submission" date="2019-12" db="EMBL/GenBank/DDBJ databases">
        <authorList>
            <person name="Huq M.A."/>
        </authorList>
    </citation>
    <scope>NUCLEOTIDE SEQUENCE [LARGE SCALE GENOMIC DNA]</scope>
    <source>
        <strain evidence="1 2">MAH-18</strain>
    </source>
</reference>
<name>A0A6L6XTS9_9ACTN</name>